<evidence type="ECO:0000313" key="3">
    <source>
        <dbReference type="Proteomes" id="UP000077315"/>
    </source>
</evidence>
<feature type="region of interest" description="Disordered" evidence="1">
    <location>
        <begin position="91"/>
        <end position="111"/>
    </location>
</feature>
<feature type="compositionally biased region" description="Polar residues" evidence="1">
    <location>
        <begin position="24"/>
        <end position="46"/>
    </location>
</feature>
<dbReference type="VEuPathDB" id="FungiDB:PHYBLDRAFT_176225"/>
<gene>
    <name evidence="2" type="ORF">PHYBLDRAFT_176225</name>
</gene>
<evidence type="ECO:0000313" key="2">
    <source>
        <dbReference type="EMBL" id="OAD65305.1"/>
    </source>
</evidence>
<dbReference type="Proteomes" id="UP000077315">
    <property type="component" value="Unassembled WGS sequence"/>
</dbReference>
<keyword evidence="3" id="KW-1185">Reference proteome</keyword>
<protein>
    <submittedName>
        <fullName evidence="2">Uncharacterized protein</fullName>
    </submittedName>
</protein>
<dbReference type="EMBL" id="KV441029">
    <property type="protein sequence ID" value="OAD65305.1"/>
    <property type="molecule type" value="Genomic_DNA"/>
</dbReference>
<sequence length="334" mass="38401">MSRNLNNNSVNNAFGEEPSVGSPPRNTNDIRTIMLQHSQGTVSNQRPLAPKRARLNLEGDSSGRTRNIHDVYEKLDTMNGVLNTVLKNTSSEKAEATASNAVEQDMSPGRQPTLDQLLRDYLSEEKLYDQYNTNENKNSEGNRLVLKSVTNYLRRQEEGKKVDLPTLRTKIVRHIGNRKLQEKKTGEKKQEENRRACLCQRRVKSCERRQSALKANRAHFVNSFGENVDSILHADYMSDLESDYEREEEEQDSSSERVFFGDSAQAGEAKRYSTKNYFFGWCGDRFVDELDADYEAAHDKKNNIRPFEHKFKGIRDKQLSKTKANKLPSWSKKQ</sequence>
<reference evidence="3" key="1">
    <citation type="submission" date="2015-06" db="EMBL/GenBank/DDBJ databases">
        <title>Expansion of signal transduction pathways in fungi by whole-genome duplication.</title>
        <authorList>
            <consortium name="DOE Joint Genome Institute"/>
            <person name="Corrochano L.M."/>
            <person name="Kuo A."/>
            <person name="Marcet-Houben M."/>
            <person name="Polaino S."/>
            <person name="Salamov A."/>
            <person name="Villalobos J.M."/>
            <person name="Alvarez M.I."/>
            <person name="Avalos J."/>
            <person name="Benito E.P."/>
            <person name="Benoit I."/>
            <person name="Burger G."/>
            <person name="Camino L.P."/>
            <person name="Canovas D."/>
            <person name="Cerda-Olmedo E."/>
            <person name="Cheng J.-F."/>
            <person name="Dominguez A."/>
            <person name="Elias M."/>
            <person name="Eslava A.P."/>
            <person name="Glaser F."/>
            <person name="Grimwood J."/>
            <person name="Gutierrez G."/>
            <person name="Heitman J."/>
            <person name="Henrissat B."/>
            <person name="Iturriaga E.A."/>
            <person name="Lang B.F."/>
            <person name="Lavin J.L."/>
            <person name="Lee S."/>
            <person name="Li W."/>
            <person name="Lindquist E."/>
            <person name="Lopez-Garcia S."/>
            <person name="Luque E.M."/>
            <person name="Marcos A.T."/>
            <person name="Martin J."/>
            <person name="McCluskey K."/>
            <person name="Medina H.R."/>
            <person name="Miralles-Duran A."/>
            <person name="Miyazaki A."/>
            <person name="Munoz-Torres E."/>
            <person name="Oguiza J.A."/>
            <person name="Ohm R."/>
            <person name="Olmedo M."/>
            <person name="Orejas M."/>
            <person name="Ortiz-Castellanos L."/>
            <person name="Pisabarro A.G."/>
            <person name="Rodriguez-Romero J."/>
            <person name="Ruiz-Herrera J."/>
            <person name="Ruiz-Vazquez R."/>
            <person name="Sanz C."/>
            <person name="Schackwitz W."/>
            <person name="Schmutz J."/>
            <person name="Shahriari M."/>
            <person name="Shelest E."/>
            <person name="Silva-Franco F."/>
            <person name="Soanes D."/>
            <person name="Syed K."/>
            <person name="Tagua V.G."/>
            <person name="Talbot N.J."/>
            <person name="Thon M."/>
            <person name="De vries R.P."/>
            <person name="Wiebenga A."/>
            <person name="Yadav J.S."/>
            <person name="Braun E.L."/>
            <person name="Baker S."/>
            <person name="Garre V."/>
            <person name="Horwitz B."/>
            <person name="Torres-Martinez S."/>
            <person name="Idnurm A."/>
            <person name="Herrera-Estrella A."/>
            <person name="Gabaldon T."/>
            <person name="Grigoriev I.V."/>
        </authorList>
    </citation>
    <scope>NUCLEOTIDE SEQUENCE [LARGE SCALE GENOMIC DNA]</scope>
    <source>
        <strain evidence="3">NRRL 1555(-)</strain>
    </source>
</reference>
<dbReference type="GeneID" id="28998600"/>
<accession>A0A162W8B1</accession>
<proteinExistence type="predicted"/>
<dbReference type="InParanoid" id="A0A162W8B1"/>
<dbReference type="RefSeq" id="XP_018283345.1">
    <property type="nucleotide sequence ID" value="XM_018437694.1"/>
</dbReference>
<feature type="compositionally biased region" description="Low complexity" evidence="1">
    <location>
        <begin position="1"/>
        <end position="12"/>
    </location>
</feature>
<feature type="region of interest" description="Disordered" evidence="1">
    <location>
        <begin position="1"/>
        <end position="64"/>
    </location>
</feature>
<evidence type="ECO:0000256" key="1">
    <source>
        <dbReference type="SAM" id="MobiDB-lite"/>
    </source>
</evidence>
<organism evidence="2 3">
    <name type="scientific">Phycomyces blakesleeanus (strain ATCC 8743b / DSM 1359 / FGSC 10004 / NBRC 33097 / NRRL 1555)</name>
    <dbReference type="NCBI Taxonomy" id="763407"/>
    <lineage>
        <taxon>Eukaryota</taxon>
        <taxon>Fungi</taxon>
        <taxon>Fungi incertae sedis</taxon>
        <taxon>Mucoromycota</taxon>
        <taxon>Mucoromycotina</taxon>
        <taxon>Mucoromycetes</taxon>
        <taxon>Mucorales</taxon>
        <taxon>Phycomycetaceae</taxon>
        <taxon>Phycomyces</taxon>
    </lineage>
</organism>
<dbReference type="AlphaFoldDB" id="A0A162W8B1"/>
<feature type="compositionally biased region" description="Basic and acidic residues" evidence="1">
    <location>
        <begin position="55"/>
        <end position="64"/>
    </location>
</feature>
<name>A0A162W8B1_PHYB8</name>